<name>A0A6A5QP75_AMPQU</name>
<dbReference type="Proteomes" id="UP000800096">
    <property type="component" value="Unassembled WGS sequence"/>
</dbReference>
<accession>A0A6A5QP75</accession>
<keyword evidence="2" id="KW-1185">Reference proteome</keyword>
<evidence type="ECO:0000313" key="1">
    <source>
        <dbReference type="EMBL" id="KAF1916324.1"/>
    </source>
</evidence>
<gene>
    <name evidence="1" type="ORF">BDU57DRAFT_538638</name>
</gene>
<dbReference type="EMBL" id="ML979135">
    <property type="protein sequence ID" value="KAF1916324.1"/>
    <property type="molecule type" value="Genomic_DNA"/>
</dbReference>
<protein>
    <submittedName>
        <fullName evidence="1">Uncharacterized protein</fullName>
    </submittedName>
</protein>
<sequence length="93" mass="10687">MAQPTPHSNRSQKRQLVKVKPKPFAVAQPIKNMEFKKIYREVEEGRKSEYIMQSQQMQKLMKGTAIIPGVEFPVVVSFPNISIMSRDIIVSLQ</sequence>
<dbReference type="AlphaFoldDB" id="A0A6A5QP75"/>
<proteinExistence type="predicted"/>
<organism evidence="1 2">
    <name type="scientific">Ampelomyces quisqualis</name>
    <name type="common">Powdery mildew agent</name>
    <dbReference type="NCBI Taxonomy" id="50730"/>
    <lineage>
        <taxon>Eukaryota</taxon>
        <taxon>Fungi</taxon>
        <taxon>Dikarya</taxon>
        <taxon>Ascomycota</taxon>
        <taxon>Pezizomycotina</taxon>
        <taxon>Dothideomycetes</taxon>
        <taxon>Pleosporomycetidae</taxon>
        <taxon>Pleosporales</taxon>
        <taxon>Pleosporineae</taxon>
        <taxon>Phaeosphaeriaceae</taxon>
        <taxon>Ampelomyces</taxon>
    </lineage>
</organism>
<evidence type="ECO:0000313" key="2">
    <source>
        <dbReference type="Proteomes" id="UP000800096"/>
    </source>
</evidence>
<reference evidence="1" key="1">
    <citation type="journal article" date="2020" name="Stud. Mycol.">
        <title>101 Dothideomycetes genomes: a test case for predicting lifestyles and emergence of pathogens.</title>
        <authorList>
            <person name="Haridas S."/>
            <person name="Albert R."/>
            <person name="Binder M."/>
            <person name="Bloem J."/>
            <person name="Labutti K."/>
            <person name="Salamov A."/>
            <person name="Andreopoulos B."/>
            <person name="Baker S."/>
            <person name="Barry K."/>
            <person name="Bills G."/>
            <person name="Bluhm B."/>
            <person name="Cannon C."/>
            <person name="Castanera R."/>
            <person name="Culley D."/>
            <person name="Daum C."/>
            <person name="Ezra D."/>
            <person name="Gonzalez J."/>
            <person name="Henrissat B."/>
            <person name="Kuo A."/>
            <person name="Liang C."/>
            <person name="Lipzen A."/>
            <person name="Lutzoni F."/>
            <person name="Magnuson J."/>
            <person name="Mondo S."/>
            <person name="Nolan M."/>
            <person name="Ohm R."/>
            <person name="Pangilinan J."/>
            <person name="Park H.-J."/>
            <person name="Ramirez L."/>
            <person name="Alfaro M."/>
            <person name="Sun H."/>
            <person name="Tritt A."/>
            <person name="Yoshinaga Y."/>
            <person name="Zwiers L.-H."/>
            <person name="Turgeon B."/>
            <person name="Goodwin S."/>
            <person name="Spatafora J."/>
            <person name="Crous P."/>
            <person name="Grigoriev I."/>
        </authorList>
    </citation>
    <scope>NUCLEOTIDE SEQUENCE</scope>
    <source>
        <strain evidence="1">HMLAC05119</strain>
    </source>
</reference>